<dbReference type="Gene3D" id="3.40.1360.10">
    <property type="match status" value="1"/>
</dbReference>
<feature type="compositionally biased region" description="Low complexity" evidence="1">
    <location>
        <begin position="633"/>
        <end position="654"/>
    </location>
</feature>
<evidence type="ECO:0000259" key="2">
    <source>
        <dbReference type="PROSITE" id="PS50880"/>
    </source>
</evidence>
<dbReference type="InterPro" id="IPR034151">
    <property type="entry name" value="TOPRIM_DnaG_bac"/>
</dbReference>
<evidence type="ECO:0000313" key="3">
    <source>
        <dbReference type="EMBL" id="GLI00921.1"/>
    </source>
</evidence>
<feature type="compositionally biased region" description="Low complexity" evidence="1">
    <location>
        <begin position="350"/>
        <end position="359"/>
    </location>
</feature>
<dbReference type="EMBL" id="BSDI01000038">
    <property type="protein sequence ID" value="GLI00921.1"/>
    <property type="molecule type" value="Genomic_DNA"/>
</dbReference>
<comment type="caution">
    <text evidence="3">The sequence shown here is derived from an EMBL/GenBank/DDBJ whole genome shotgun (WGS) entry which is preliminary data.</text>
</comment>
<dbReference type="InterPro" id="IPR006171">
    <property type="entry name" value="TOPRIM_dom"/>
</dbReference>
<dbReference type="PANTHER" id="PTHR30313:SF2">
    <property type="entry name" value="DNA PRIMASE"/>
    <property type="match status" value="1"/>
</dbReference>
<dbReference type="SMART" id="SM00493">
    <property type="entry name" value="TOPRIM"/>
    <property type="match status" value="1"/>
</dbReference>
<dbReference type="RefSeq" id="WP_281901559.1">
    <property type="nucleotide sequence ID" value="NZ_BSDI01000038.1"/>
</dbReference>
<dbReference type="PROSITE" id="PS50880">
    <property type="entry name" value="TOPRIM"/>
    <property type="match status" value="1"/>
</dbReference>
<keyword evidence="4" id="KW-1185">Reference proteome</keyword>
<organism evidence="3 4">
    <name type="scientific">Phytohabitans aurantiacus</name>
    <dbReference type="NCBI Taxonomy" id="3016789"/>
    <lineage>
        <taxon>Bacteria</taxon>
        <taxon>Bacillati</taxon>
        <taxon>Actinomycetota</taxon>
        <taxon>Actinomycetes</taxon>
        <taxon>Micromonosporales</taxon>
        <taxon>Micromonosporaceae</taxon>
    </lineage>
</organism>
<evidence type="ECO:0000256" key="1">
    <source>
        <dbReference type="SAM" id="MobiDB-lite"/>
    </source>
</evidence>
<sequence>MTRSLEPDPQRLLDAHAAANEFYRARLLSEPRALAYLRSRGIVAAVAHTPPWTLGYAPRGWTHLHDHLREAGYTDEELLAAGLVTPTGNGNLIDVFRNRVTFPIRNPDGHIVAFTGRDLSGRANTPKYRNTATTAIYRKSELLYGLSEQLGGDTQPAAVMLVEGPADVVAVARLRQSLGADQYRRPYTAVAPCGTALTAAQVARLTEAVPPGTPIVVAFDPDNAGHAAAEKAYTLLCNWPGPVDAIALLAGTDPAELIAHGRASAVQTMEQSRRPLADLLVDQRLSRYRLDEIPGRFAALHAAAPLVVDIAARDPAHAARLSAHLATRLDLNPLTIFEAVYPPADDAEPTDYAAPAPDDSPVDPPNRSAAMPLGGAGFPHPEIVGHQYARVCPPAAPATAWVQHDPVTGHTAWVLAEGVADAPGDRDAARIAAEVAGRAAVLIGARRAVELARTALNAHFAQPGTRRGDAAITVLTSFDGEQPTLGRRPFTVAWAGDITAYGTTSSQFTSLTASHNLRAHARRQDPAAASMAGDAALTASVRGGGTIGVNRIDTPLHQIVLVGRALAHTDPGTIRRAVEWRSPAKAIRHLAELSDTAAALAIRPRPDRVVPALTAAQLARQDQTANSKPPQPALSARAARLALPAAPARHTPTR</sequence>
<dbReference type="Proteomes" id="UP001144280">
    <property type="component" value="Unassembled WGS sequence"/>
</dbReference>
<feature type="domain" description="Toprim" evidence="2">
    <location>
        <begin position="157"/>
        <end position="254"/>
    </location>
</feature>
<gene>
    <name evidence="3" type="ORF">Pa4123_61970</name>
</gene>
<dbReference type="Pfam" id="PF01751">
    <property type="entry name" value="Toprim"/>
    <property type="match status" value="1"/>
</dbReference>
<evidence type="ECO:0000313" key="4">
    <source>
        <dbReference type="Proteomes" id="UP001144280"/>
    </source>
</evidence>
<dbReference type="Pfam" id="PF08275">
    <property type="entry name" value="DNAG_N"/>
    <property type="match status" value="1"/>
</dbReference>
<accession>A0ABQ5R5T9</accession>
<dbReference type="SUPFAM" id="SSF56731">
    <property type="entry name" value="DNA primase core"/>
    <property type="match status" value="1"/>
</dbReference>
<protein>
    <recommendedName>
        <fullName evidence="2">Toprim domain-containing protein</fullName>
    </recommendedName>
</protein>
<dbReference type="InterPro" id="IPR037068">
    <property type="entry name" value="DNA_primase_core_N_sf"/>
</dbReference>
<dbReference type="Gene3D" id="3.90.980.10">
    <property type="entry name" value="DNA primase, catalytic core, N-terminal domain"/>
    <property type="match status" value="1"/>
</dbReference>
<feature type="region of interest" description="Disordered" evidence="1">
    <location>
        <begin position="347"/>
        <end position="375"/>
    </location>
</feature>
<dbReference type="InterPro" id="IPR013264">
    <property type="entry name" value="DNAG_N"/>
</dbReference>
<reference evidence="3" key="1">
    <citation type="submission" date="2022-12" db="EMBL/GenBank/DDBJ databases">
        <title>New Phytohabitans aurantiacus sp. RD004123 nov., an actinomycete isolated from soil.</title>
        <authorList>
            <person name="Triningsih D.W."/>
            <person name="Harunari E."/>
            <person name="Igarashi Y."/>
        </authorList>
    </citation>
    <scope>NUCLEOTIDE SEQUENCE</scope>
    <source>
        <strain evidence="3">RD004123</strain>
    </source>
</reference>
<proteinExistence type="predicted"/>
<name>A0ABQ5R5T9_9ACTN</name>
<dbReference type="CDD" id="cd03364">
    <property type="entry name" value="TOPRIM_DnaG_primases"/>
    <property type="match status" value="1"/>
</dbReference>
<dbReference type="InterPro" id="IPR050219">
    <property type="entry name" value="DnaG_primase"/>
</dbReference>
<feature type="region of interest" description="Disordered" evidence="1">
    <location>
        <begin position="620"/>
        <end position="654"/>
    </location>
</feature>
<dbReference type="PANTHER" id="PTHR30313">
    <property type="entry name" value="DNA PRIMASE"/>
    <property type="match status" value="1"/>
</dbReference>